<keyword evidence="1" id="KW-0813">Transport</keyword>
<evidence type="ECO:0000256" key="3">
    <source>
        <dbReference type="ARBA" id="ARBA00022840"/>
    </source>
</evidence>
<dbReference type="RefSeq" id="WP_216364652.1">
    <property type="nucleotide sequence ID" value="NZ_BKDJ01000003.1"/>
</dbReference>
<evidence type="ECO:0000256" key="1">
    <source>
        <dbReference type="ARBA" id="ARBA00022448"/>
    </source>
</evidence>
<dbReference type="EMBL" id="BKDJ01000003">
    <property type="protein sequence ID" value="GER22290.1"/>
    <property type="molecule type" value="Genomic_DNA"/>
</dbReference>
<comment type="caution">
    <text evidence="5">The sequence shown here is derived from an EMBL/GenBank/DDBJ whole genome shotgun (WGS) entry which is preliminary data.</text>
</comment>
<sequence>MSRSQNDSADPRMIFEADDVAVHFGGVKAVDGLTFGLPEGKIIGILGPNGSGKSTLVGAITRHVPLTRGTLKFLGKDYAGDEPHLVPHRGIARTFQTVRLLEERNVLENVLLGTDSLTAGGRAARRLGQERAEQAMARTGCDHLAKVRPDELSYGNRRRVEIARAIAMEPKLLLLDEPTAGMGRAEKEEISTLMLSLRAEGLTQLIVEHDVQMMVDTCDSLLAMNFGKLIVEGEPREVVRNPAVQEAYLGKQAVKHA</sequence>
<feature type="domain" description="ABC transporter" evidence="4">
    <location>
        <begin position="15"/>
        <end position="251"/>
    </location>
</feature>
<dbReference type="Proteomes" id="UP000325307">
    <property type="component" value="Unassembled WGS sequence"/>
</dbReference>
<dbReference type="InterPro" id="IPR027417">
    <property type="entry name" value="P-loop_NTPase"/>
</dbReference>
<evidence type="ECO:0000256" key="2">
    <source>
        <dbReference type="ARBA" id="ARBA00022741"/>
    </source>
</evidence>
<dbReference type="InterPro" id="IPR003439">
    <property type="entry name" value="ABC_transporter-like_ATP-bd"/>
</dbReference>
<dbReference type="InterPro" id="IPR051120">
    <property type="entry name" value="ABC_AA/LPS_Transport"/>
</dbReference>
<dbReference type="AlphaFoldDB" id="A0A5A7NNC1"/>
<dbReference type="InterPro" id="IPR003593">
    <property type="entry name" value="AAA+_ATPase"/>
</dbReference>
<dbReference type="PROSITE" id="PS50893">
    <property type="entry name" value="ABC_TRANSPORTER_2"/>
    <property type="match status" value="1"/>
</dbReference>
<dbReference type="SUPFAM" id="SSF52540">
    <property type="entry name" value="P-loop containing nucleoside triphosphate hydrolases"/>
    <property type="match status" value="1"/>
</dbReference>
<dbReference type="InterPro" id="IPR017871">
    <property type="entry name" value="ABC_transporter-like_CS"/>
</dbReference>
<keyword evidence="3" id="KW-0067">ATP-binding</keyword>
<dbReference type="CDD" id="cd03219">
    <property type="entry name" value="ABC_Mj1267_LivG_branched"/>
    <property type="match status" value="1"/>
</dbReference>
<evidence type="ECO:0000313" key="6">
    <source>
        <dbReference type="Proteomes" id="UP000325307"/>
    </source>
</evidence>
<dbReference type="Pfam" id="PF12399">
    <property type="entry name" value="BCA_ABC_TP_C"/>
    <property type="match status" value="1"/>
</dbReference>
<dbReference type="PANTHER" id="PTHR45772">
    <property type="entry name" value="CONSERVED COMPONENT OF ABC TRANSPORTER FOR NATURAL AMINO ACIDS-RELATED"/>
    <property type="match status" value="1"/>
</dbReference>
<gene>
    <name evidence="5" type="ORF">NCCP1664_07870</name>
</gene>
<keyword evidence="2" id="KW-0547">Nucleotide-binding</keyword>
<dbReference type="Gene3D" id="3.40.50.300">
    <property type="entry name" value="P-loop containing nucleotide triphosphate hydrolases"/>
    <property type="match status" value="1"/>
</dbReference>
<evidence type="ECO:0000313" key="5">
    <source>
        <dbReference type="EMBL" id="GER22290.1"/>
    </source>
</evidence>
<dbReference type="Pfam" id="PF00005">
    <property type="entry name" value="ABC_tran"/>
    <property type="match status" value="1"/>
</dbReference>
<reference evidence="5 6" key="1">
    <citation type="submission" date="2019-09" db="EMBL/GenBank/DDBJ databases">
        <title>Arthrobacter zafarii sp. nov., a moderately thermotolerant and halotolerant actinobacterium isolated from Cholistan desert soil of Pakistan.</title>
        <authorList>
            <person name="Amin A."/>
            <person name="Ahmed I."/>
            <person name="Khalid N."/>
            <person name="Schumann P."/>
            <person name="Busse H.J."/>
            <person name="Khan I.U."/>
            <person name="Li S."/>
            <person name="Li W.J."/>
        </authorList>
    </citation>
    <scope>NUCLEOTIDE SEQUENCE [LARGE SCALE GENOMIC DNA]</scope>
    <source>
        <strain evidence="5 6">NCCP-1664</strain>
    </source>
</reference>
<dbReference type="GO" id="GO:0005886">
    <property type="term" value="C:plasma membrane"/>
    <property type="evidence" value="ECO:0007669"/>
    <property type="project" value="TreeGrafter"/>
</dbReference>
<proteinExistence type="predicted"/>
<organism evidence="5 6">
    <name type="scientific">Zafaria cholistanensis</name>
    <dbReference type="NCBI Taxonomy" id="1682741"/>
    <lineage>
        <taxon>Bacteria</taxon>
        <taxon>Bacillati</taxon>
        <taxon>Actinomycetota</taxon>
        <taxon>Actinomycetes</taxon>
        <taxon>Micrococcales</taxon>
        <taxon>Micrococcaceae</taxon>
        <taxon>Zafaria</taxon>
    </lineage>
</organism>
<dbReference type="SMART" id="SM00382">
    <property type="entry name" value="AAA"/>
    <property type="match status" value="1"/>
</dbReference>
<evidence type="ECO:0000259" key="4">
    <source>
        <dbReference type="PROSITE" id="PS50893"/>
    </source>
</evidence>
<protein>
    <recommendedName>
        <fullName evidence="4">ABC transporter domain-containing protein</fullName>
    </recommendedName>
</protein>
<name>A0A5A7NNC1_9MICC</name>
<dbReference type="GO" id="GO:0016887">
    <property type="term" value="F:ATP hydrolysis activity"/>
    <property type="evidence" value="ECO:0007669"/>
    <property type="project" value="InterPro"/>
</dbReference>
<accession>A0A5A7NNC1</accession>
<keyword evidence="6" id="KW-1185">Reference proteome</keyword>
<dbReference type="GO" id="GO:0005524">
    <property type="term" value="F:ATP binding"/>
    <property type="evidence" value="ECO:0007669"/>
    <property type="project" value="UniProtKB-KW"/>
</dbReference>
<dbReference type="InterPro" id="IPR032823">
    <property type="entry name" value="BCA_ABC_TP_C"/>
</dbReference>
<dbReference type="PROSITE" id="PS00211">
    <property type="entry name" value="ABC_TRANSPORTER_1"/>
    <property type="match status" value="1"/>
</dbReference>